<sequence length="286" mass="33015">MKTVQSMGKAHSRRSKSRWGHLSEEYVSDDWLETELESTSYPLRTSSPNPEVTSLVDPNTPWFPELLIMHYGDETALTRCDEKYEDVESSARQSFPIAENVPLFIAAKIVSSGTNRIRIDPCVWENVSKDISEIWITTRNDLPRGRVVTLNSYRFTLDKWHSDHASSSFRIRVDNGAKVLDIKQALKRKYLPHAESFEIQIFDSLKDDDPVTMNQYKLKDCTTCREGRGYYGDGVPRHFCLSRMEYYAKEPTPDPPRYPTPITRNLPRPKPEPSGFWCCCCFCPDD</sequence>
<dbReference type="Proteomes" id="UP000054097">
    <property type="component" value="Unassembled WGS sequence"/>
</dbReference>
<evidence type="ECO:0000313" key="2">
    <source>
        <dbReference type="Proteomes" id="UP000054097"/>
    </source>
</evidence>
<name>A0A0C3AZB4_SERVB</name>
<dbReference type="HOGENOM" id="CLU_973746_0_0_1"/>
<keyword evidence="2" id="KW-1185">Reference proteome</keyword>
<protein>
    <submittedName>
        <fullName evidence="1">Uncharacterized protein</fullName>
    </submittedName>
</protein>
<dbReference type="EMBL" id="KN824287">
    <property type="protein sequence ID" value="KIM29865.1"/>
    <property type="molecule type" value="Genomic_DNA"/>
</dbReference>
<reference evidence="2" key="2">
    <citation type="submission" date="2015-01" db="EMBL/GenBank/DDBJ databases">
        <title>Evolutionary Origins and Diversification of the Mycorrhizal Mutualists.</title>
        <authorList>
            <consortium name="DOE Joint Genome Institute"/>
            <consortium name="Mycorrhizal Genomics Consortium"/>
            <person name="Kohler A."/>
            <person name="Kuo A."/>
            <person name="Nagy L.G."/>
            <person name="Floudas D."/>
            <person name="Copeland A."/>
            <person name="Barry K.W."/>
            <person name="Cichocki N."/>
            <person name="Veneault-Fourrey C."/>
            <person name="LaButti K."/>
            <person name="Lindquist E.A."/>
            <person name="Lipzen A."/>
            <person name="Lundell T."/>
            <person name="Morin E."/>
            <person name="Murat C."/>
            <person name="Riley R."/>
            <person name="Ohm R."/>
            <person name="Sun H."/>
            <person name="Tunlid A."/>
            <person name="Henrissat B."/>
            <person name="Grigoriev I.V."/>
            <person name="Hibbett D.S."/>
            <person name="Martin F."/>
        </authorList>
    </citation>
    <scope>NUCLEOTIDE SEQUENCE [LARGE SCALE GENOMIC DNA]</scope>
    <source>
        <strain evidence="2">MAFF 305830</strain>
    </source>
</reference>
<proteinExistence type="predicted"/>
<evidence type="ECO:0000313" key="1">
    <source>
        <dbReference type="EMBL" id="KIM29865.1"/>
    </source>
</evidence>
<accession>A0A0C3AZB4</accession>
<dbReference type="AlphaFoldDB" id="A0A0C3AZB4"/>
<gene>
    <name evidence="1" type="ORF">M408DRAFT_8074</name>
</gene>
<organism evidence="1 2">
    <name type="scientific">Serendipita vermifera MAFF 305830</name>
    <dbReference type="NCBI Taxonomy" id="933852"/>
    <lineage>
        <taxon>Eukaryota</taxon>
        <taxon>Fungi</taxon>
        <taxon>Dikarya</taxon>
        <taxon>Basidiomycota</taxon>
        <taxon>Agaricomycotina</taxon>
        <taxon>Agaricomycetes</taxon>
        <taxon>Sebacinales</taxon>
        <taxon>Serendipitaceae</taxon>
        <taxon>Serendipita</taxon>
    </lineage>
</organism>
<reference evidence="1 2" key="1">
    <citation type="submission" date="2014-04" db="EMBL/GenBank/DDBJ databases">
        <authorList>
            <consortium name="DOE Joint Genome Institute"/>
            <person name="Kuo A."/>
            <person name="Zuccaro A."/>
            <person name="Kohler A."/>
            <person name="Nagy L.G."/>
            <person name="Floudas D."/>
            <person name="Copeland A."/>
            <person name="Barry K.W."/>
            <person name="Cichocki N."/>
            <person name="Veneault-Fourrey C."/>
            <person name="LaButti K."/>
            <person name="Lindquist E.A."/>
            <person name="Lipzen A."/>
            <person name="Lundell T."/>
            <person name="Morin E."/>
            <person name="Murat C."/>
            <person name="Sun H."/>
            <person name="Tunlid A."/>
            <person name="Henrissat B."/>
            <person name="Grigoriev I.V."/>
            <person name="Hibbett D.S."/>
            <person name="Martin F."/>
            <person name="Nordberg H.P."/>
            <person name="Cantor M.N."/>
            <person name="Hua S.X."/>
        </authorList>
    </citation>
    <scope>NUCLEOTIDE SEQUENCE [LARGE SCALE GENOMIC DNA]</scope>
    <source>
        <strain evidence="1 2">MAFF 305830</strain>
    </source>
</reference>